<reference evidence="4 5" key="1">
    <citation type="submission" date="2015-09" db="EMBL/GenBank/DDBJ databases">
        <title>Draft genome sequence of Alicyclobacillus ferrooxydans DSM 22381.</title>
        <authorList>
            <person name="Hemp J."/>
        </authorList>
    </citation>
    <scope>NUCLEOTIDE SEQUENCE [LARGE SCALE GENOMIC DNA]</scope>
    <source>
        <strain evidence="4 5">TC-34</strain>
    </source>
</reference>
<accession>A0A0P9D0B2</accession>
<dbReference type="SUPFAM" id="SSF56529">
    <property type="entry name" value="FAH"/>
    <property type="match status" value="1"/>
</dbReference>
<dbReference type="EMBL" id="LJCO01000068">
    <property type="protein sequence ID" value="KPV42900.1"/>
    <property type="molecule type" value="Genomic_DNA"/>
</dbReference>
<gene>
    <name evidence="4" type="ORF">AN477_15315</name>
</gene>
<dbReference type="GO" id="GO:0044281">
    <property type="term" value="P:small molecule metabolic process"/>
    <property type="evidence" value="ECO:0007669"/>
    <property type="project" value="UniProtKB-ARBA"/>
</dbReference>
<dbReference type="STRING" id="471514.AN477_15315"/>
<evidence type="ECO:0000256" key="1">
    <source>
        <dbReference type="ARBA" id="ARBA00010211"/>
    </source>
</evidence>
<keyword evidence="2" id="KW-0479">Metal-binding</keyword>
<dbReference type="InterPro" id="IPR051121">
    <property type="entry name" value="FAH"/>
</dbReference>
<dbReference type="PATRIC" id="fig|471514.4.peg.3358"/>
<dbReference type="PANTHER" id="PTHR42796:SF4">
    <property type="entry name" value="FUMARYLACETOACETATE HYDROLASE DOMAIN-CONTAINING PROTEIN 2A"/>
    <property type="match status" value="1"/>
</dbReference>
<name>A0A0P9D0B2_9BACL</name>
<dbReference type="Pfam" id="PF01557">
    <property type="entry name" value="FAA_hydrolase"/>
    <property type="match status" value="1"/>
</dbReference>
<dbReference type="InterPro" id="IPR011234">
    <property type="entry name" value="Fumarylacetoacetase-like_C"/>
</dbReference>
<evidence type="ECO:0000259" key="3">
    <source>
        <dbReference type="Pfam" id="PF01557"/>
    </source>
</evidence>
<dbReference type="GO" id="GO:0003824">
    <property type="term" value="F:catalytic activity"/>
    <property type="evidence" value="ECO:0007669"/>
    <property type="project" value="InterPro"/>
</dbReference>
<dbReference type="OrthoDB" id="9805307at2"/>
<evidence type="ECO:0000256" key="2">
    <source>
        <dbReference type="ARBA" id="ARBA00022723"/>
    </source>
</evidence>
<dbReference type="InterPro" id="IPR036663">
    <property type="entry name" value="Fumarylacetoacetase_C_sf"/>
</dbReference>
<evidence type="ECO:0000313" key="4">
    <source>
        <dbReference type="EMBL" id="KPV42900.1"/>
    </source>
</evidence>
<evidence type="ECO:0000313" key="5">
    <source>
        <dbReference type="Proteomes" id="UP000050482"/>
    </source>
</evidence>
<keyword evidence="5" id="KW-1185">Reference proteome</keyword>
<protein>
    <recommendedName>
        <fullName evidence="3">Fumarylacetoacetase-like C-terminal domain-containing protein</fullName>
    </recommendedName>
</protein>
<comment type="similarity">
    <text evidence="1">Belongs to the FAH family.</text>
</comment>
<comment type="caution">
    <text evidence="4">The sequence shown here is derived from an EMBL/GenBank/DDBJ whole genome shotgun (WGS) entry which is preliminary data.</text>
</comment>
<feature type="domain" description="Fumarylacetoacetase-like C-terminal" evidence="3">
    <location>
        <begin position="73"/>
        <end position="318"/>
    </location>
</feature>
<dbReference type="GO" id="GO:0046872">
    <property type="term" value="F:metal ion binding"/>
    <property type="evidence" value="ECO:0007669"/>
    <property type="project" value="UniProtKB-KW"/>
</dbReference>
<dbReference type="Proteomes" id="UP000050482">
    <property type="component" value="Unassembled WGS sequence"/>
</dbReference>
<dbReference type="Gene3D" id="3.90.850.10">
    <property type="entry name" value="Fumarylacetoacetase-like, C-terminal domain"/>
    <property type="match status" value="1"/>
</dbReference>
<dbReference type="PANTHER" id="PTHR42796">
    <property type="entry name" value="FUMARYLACETOACETATE HYDROLASE DOMAIN-CONTAINING PROTEIN 2A-RELATED"/>
    <property type="match status" value="1"/>
</dbReference>
<dbReference type="AlphaFoldDB" id="A0A0P9D0B2"/>
<dbReference type="RefSeq" id="WP_054970040.1">
    <property type="nucleotide sequence ID" value="NZ_LJCO01000068.1"/>
</dbReference>
<proteinExistence type="inferred from homology"/>
<sequence>MGVRVARFNNGSRVLWGVLTSTGKIEPIAGEFDSLGSLLTAGRGAVHQAAEVENGSISLSDVQLLSPVTKPTKIVCQGVNYANHRAEAGMKPERAPYNLIFYKSDSALAGPGDHVVRPSNVRLLDYEVEVGLVIGKDITARTEITQSNFVDYVAGMVIANDVSARDVQMLEGQWYKGKSYRTFCPVGPYLYLFDDNEAALIHELELNLYVNGEVRQSAHTSQLLFKPEETLTELSEILDLVPGDLVLTGTPGGVALKMSPDVAKVMNDPAVSFADKRAALMESQSHITNYLNDGDEMVCTVRSADGRADLGELRNKVVSSK</sequence>
<organism evidence="4 5">
    <name type="scientific">Alicyclobacillus ferrooxydans</name>
    <dbReference type="NCBI Taxonomy" id="471514"/>
    <lineage>
        <taxon>Bacteria</taxon>
        <taxon>Bacillati</taxon>
        <taxon>Bacillota</taxon>
        <taxon>Bacilli</taxon>
        <taxon>Bacillales</taxon>
        <taxon>Alicyclobacillaceae</taxon>
        <taxon>Alicyclobacillus</taxon>
    </lineage>
</organism>